<feature type="non-terminal residue" evidence="1">
    <location>
        <position position="1"/>
    </location>
</feature>
<evidence type="ECO:0000313" key="1">
    <source>
        <dbReference type="EMBL" id="KAH7903732.1"/>
    </source>
</evidence>
<organism evidence="1 2">
    <name type="scientific">Hygrophoropsis aurantiaca</name>
    <dbReference type="NCBI Taxonomy" id="72124"/>
    <lineage>
        <taxon>Eukaryota</taxon>
        <taxon>Fungi</taxon>
        <taxon>Dikarya</taxon>
        <taxon>Basidiomycota</taxon>
        <taxon>Agaricomycotina</taxon>
        <taxon>Agaricomycetes</taxon>
        <taxon>Agaricomycetidae</taxon>
        <taxon>Boletales</taxon>
        <taxon>Coniophorineae</taxon>
        <taxon>Hygrophoropsidaceae</taxon>
        <taxon>Hygrophoropsis</taxon>
    </lineage>
</organism>
<comment type="caution">
    <text evidence="1">The sequence shown here is derived from an EMBL/GenBank/DDBJ whole genome shotgun (WGS) entry which is preliminary data.</text>
</comment>
<evidence type="ECO:0000313" key="2">
    <source>
        <dbReference type="Proteomes" id="UP000790377"/>
    </source>
</evidence>
<protein>
    <submittedName>
        <fullName evidence="1">Uncharacterized protein</fullName>
    </submittedName>
</protein>
<accession>A0ACB7ZSA0</accession>
<reference evidence="1" key="1">
    <citation type="journal article" date="2021" name="New Phytol.">
        <title>Evolutionary innovations through gain and loss of genes in the ectomycorrhizal Boletales.</title>
        <authorList>
            <person name="Wu G."/>
            <person name="Miyauchi S."/>
            <person name="Morin E."/>
            <person name="Kuo A."/>
            <person name="Drula E."/>
            <person name="Varga T."/>
            <person name="Kohler A."/>
            <person name="Feng B."/>
            <person name="Cao Y."/>
            <person name="Lipzen A."/>
            <person name="Daum C."/>
            <person name="Hundley H."/>
            <person name="Pangilinan J."/>
            <person name="Johnson J."/>
            <person name="Barry K."/>
            <person name="LaButti K."/>
            <person name="Ng V."/>
            <person name="Ahrendt S."/>
            <person name="Min B."/>
            <person name="Choi I.G."/>
            <person name="Park H."/>
            <person name="Plett J.M."/>
            <person name="Magnuson J."/>
            <person name="Spatafora J.W."/>
            <person name="Nagy L.G."/>
            <person name="Henrissat B."/>
            <person name="Grigoriev I.V."/>
            <person name="Yang Z.L."/>
            <person name="Xu J."/>
            <person name="Martin F.M."/>
        </authorList>
    </citation>
    <scope>NUCLEOTIDE SEQUENCE</scope>
    <source>
        <strain evidence="1">ATCC 28755</strain>
    </source>
</reference>
<dbReference type="EMBL" id="MU268787">
    <property type="protein sequence ID" value="KAH7903732.1"/>
    <property type="molecule type" value="Genomic_DNA"/>
</dbReference>
<dbReference type="Proteomes" id="UP000790377">
    <property type="component" value="Unassembled WGS sequence"/>
</dbReference>
<name>A0ACB7ZSA0_9AGAM</name>
<feature type="non-terminal residue" evidence="1">
    <location>
        <position position="104"/>
    </location>
</feature>
<gene>
    <name evidence="1" type="ORF">BJ138DRAFT_978601</name>
</gene>
<proteinExistence type="predicted"/>
<sequence length="104" mass="12043">KCLKSTHEIVKITDLMTTSLRLDNHQLHRQSPFCDCADCRQDRLNGCLDPHKCATRAKLIIESMTPKFNTLLHPQTDNLTLTHRRKEKNTSNRNENKGEITFDP</sequence>
<keyword evidence="2" id="KW-1185">Reference proteome</keyword>